<dbReference type="PANTHER" id="PTHR23028:SF53">
    <property type="entry name" value="ACYL_TRANSF_3 DOMAIN-CONTAINING PROTEIN"/>
    <property type="match status" value="1"/>
</dbReference>
<comment type="caution">
    <text evidence="4">The sequence shown here is derived from an EMBL/GenBank/DDBJ whole genome shotgun (WGS) entry which is preliminary data.</text>
</comment>
<keyword evidence="4" id="KW-0808">Transferase</keyword>
<evidence type="ECO:0000259" key="2">
    <source>
        <dbReference type="Pfam" id="PF01757"/>
    </source>
</evidence>
<keyword evidence="1" id="KW-0472">Membrane</keyword>
<evidence type="ECO:0000313" key="4">
    <source>
        <dbReference type="EMBL" id="MFB9904162.1"/>
    </source>
</evidence>
<dbReference type="Pfam" id="PF19040">
    <property type="entry name" value="SGNH"/>
    <property type="match status" value="1"/>
</dbReference>
<keyword evidence="4" id="KW-0012">Acyltransferase</keyword>
<keyword evidence="1" id="KW-1133">Transmembrane helix</keyword>
<reference evidence="4 5" key="1">
    <citation type="submission" date="2024-09" db="EMBL/GenBank/DDBJ databases">
        <authorList>
            <person name="Sun Q."/>
            <person name="Mori K."/>
        </authorList>
    </citation>
    <scope>NUCLEOTIDE SEQUENCE [LARGE SCALE GENOMIC DNA]</scope>
    <source>
        <strain evidence="4 5">TBRC 7907</strain>
    </source>
</reference>
<feature type="transmembrane region" description="Helical" evidence="1">
    <location>
        <begin position="163"/>
        <end position="184"/>
    </location>
</feature>
<evidence type="ECO:0000313" key="5">
    <source>
        <dbReference type="Proteomes" id="UP001589693"/>
    </source>
</evidence>
<dbReference type="RefSeq" id="WP_377851349.1">
    <property type="nucleotide sequence ID" value="NZ_JBHLZU010000007.1"/>
</dbReference>
<dbReference type="Pfam" id="PF01757">
    <property type="entry name" value="Acyl_transf_3"/>
    <property type="match status" value="1"/>
</dbReference>
<feature type="transmembrane region" description="Helical" evidence="1">
    <location>
        <begin position="249"/>
        <end position="269"/>
    </location>
</feature>
<feature type="transmembrane region" description="Helical" evidence="1">
    <location>
        <begin position="221"/>
        <end position="243"/>
    </location>
</feature>
<evidence type="ECO:0000259" key="3">
    <source>
        <dbReference type="Pfam" id="PF19040"/>
    </source>
</evidence>
<dbReference type="InterPro" id="IPR050879">
    <property type="entry name" value="Acyltransferase_3"/>
</dbReference>
<sequence>MQGLRAVAVVLVVVYHVWLGRVSGGVDVFFLLTGFLLTGQLVRAATSESGIRFVPLWGRVITRLFPAALTVLAVTMAVAVVVLPESRWFQTIREIVASALFLENWQLVADSADYFAHHDEAGVTQHFWSLSIQGQFYVLWPLLVAGVVLVARRAGRGVRRSLLVAQALVFAASLAFSVVFTATQQQVAYFHSLTRVWEFALGGLLALVVDAVVLPRRARVVLGWVGILGLVACGLVLSVGSVFPGYVALWPTLCGAAVIAAGTTGSRYGADRWLVTPALRYVGDLSYALYLWHWPVLVFYLVARDRTHVGLAGGVVIIGVSLVLSVLTHHYVEKPVRVSRLDGRTRWGAYRFAVLTLVPVLVAAGCWQTVSLRKAASYDALVDDLDHPGALARTPEFEYWGAEDAAVIPPLITLYGDFAGVEGSRCTVSPRNPELEICSTSPPNPTKHVVVVGDSHMQQLLAALDPIARERDWKITHMLRGACPFSTSSETAIGDQACVRWNADARAEIISRQPDLVFANGTRNARIGLTEATPPGFVAAWRALESAGIPVLAVRDNPRFDYSPAVCAATNGVEAPQCNPPRSQILAPEAPYSSLANIPATVSFLDLSDYYCTESVCPPIIGNVHVYFDDNHVTATYMRSMAPLVKQAIDAVLTL</sequence>
<keyword evidence="5" id="KW-1185">Reference proteome</keyword>
<organism evidence="4 5">
    <name type="scientific">Allokutzneria oryzae</name>
    <dbReference type="NCBI Taxonomy" id="1378989"/>
    <lineage>
        <taxon>Bacteria</taxon>
        <taxon>Bacillati</taxon>
        <taxon>Actinomycetota</taxon>
        <taxon>Actinomycetes</taxon>
        <taxon>Pseudonocardiales</taxon>
        <taxon>Pseudonocardiaceae</taxon>
        <taxon>Allokutzneria</taxon>
    </lineage>
</organism>
<proteinExistence type="predicted"/>
<evidence type="ECO:0000256" key="1">
    <source>
        <dbReference type="SAM" id="Phobius"/>
    </source>
</evidence>
<feature type="domain" description="Acyltransferase 3" evidence="2">
    <location>
        <begin position="3"/>
        <end position="328"/>
    </location>
</feature>
<feature type="transmembrane region" description="Helical" evidence="1">
    <location>
        <begin position="6"/>
        <end position="39"/>
    </location>
</feature>
<feature type="transmembrane region" description="Helical" evidence="1">
    <location>
        <begin position="281"/>
        <end position="303"/>
    </location>
</feature>
<dbReference type="PANTHER" id="PTHR23028">
    <property type="entry name" value="ACETYLTRANSFERASE"/>
    <property type="match status" value="1"/>
</dbReference>
<dbReference type="EC" id="2.3.1.-" evidence="4"/>
<dbReference type="InterPro" id="IPR002656">
    <property type="entry name" value="Acyl_transf_3_dom"/>
</dbReference>
<dbReference type="GO" id="GO:0016746">
    <property type="term" value="F:acyltransferase activity"/>
    <property type="evidence" value="ECO:0007669"/>
    <property type="project" value="UniProtKB-KW"/>
</dbReference>
<feature type="domain" description="SGNH" evidence="3">
    <location>
        <begin position="425"/>
        <end position="646"/>
    </location>
</feature>
<keyword evidence="1" id="KW-0812">Transmembrane</keyword>
<feature type="transmembrane region" description="Helical" evidence="1">
    <location>
        <begin position="349"/>
        <end position="370"/>
    </location>
</feature>
<dbReference type="InterPro" id="IPR043968">
    <property type="entry name" value="SGNH"/>
</dbReference>
<gene>
    <name evidence="4" type="ORF">ACFFQA_09430</name>
</gene>
<feature type="transmembrane region" description="Helical" evidence="1">
    <location>
        <begin position="60"/>
        <end position="83"/>
    </location>
</feature>
<dbReference type="Proteomes" id="UP001589693">
    <property type="component" value="Unassembled WGS sequence"/>
</dbReference>
<name>A0ABV5ZTE1_9PSEU</name>
<feature type="transmembrane region" description="Helical" evidence="1">
    <location>
        <begin position="309"/>
        <end position="328"/>
    </location>
</feature>
<accession>A0ABV5ZTE1</accession>
<dbReference type="EMBL" id="JBHLZU010000007">
    <property type="protein sequence ID" value="MFB9904162.1"/>
    <property type="molecule type" value="Genomic_DNA"/>
</dbReference>
<feature type="transmembrane region" description="Helical" evidence="1">
    <location>
        <begin position="196"/>
        <end position="214"/>
    </location>
</feature>
<protein>
    <submittedName>
        <fullName evidence="4">Acyltransferase family protein</fullName>
        <ecNumber evidence="4">2.3.1.-</ecNumber>
    </submittedName>
</protein>